<proteinExistence type="predicted"/>
<feature type="compositionally biased region" description="Polar residues" evidence="1">
    <location>
        <begin position="333"/>
        <end position="343"/>
    </location>
</feature>
<dbReference type="Proteomes" id="UP000008694">
    <property type="component" value="Unassembled WGS sequence"/>
</dbReference>
<feature type="compositionally biased region" description="Polar residues" evidence="1">
    <location>
        <begin position="219"/>
        <end position="232"/>
    </location>
</feature>
<sequence>MARKKTETATEPSKEIKARGKLTRAKKCMKTTTKKFHQSGKHNIGREEKTPSQCSAKPPSSQDQRLLHTDDQTQKVPVLDLHSSKEVQRSGKMKLQLFPLDAHTREGLEKDGLHPYLELTLSSRKKISSVLQRIHSKWGSSEIARGDPTLYPYDKSVLASGHKWVANSNITTGDVYEAIGAPFLFRLRYGWSFATENKNNEPPSPSTPGTGKQMCGSENPLTMMSSPNQVTDTPPLENLPPDGQVESTENKINDGSGPTLLFWDDGLTSLSIGGLLSEVSLKGNFGNHCINSNAGNANATLWEDNLTNISIGGLFSEASLQDRCHMNHEQEPAHNNNDGQTSGSIGGLLSEASSLGEGRFSDCNKTWETRRAIKQPPLHLISDSLDAFLVNQTRAPCPAPLPEPSHSSILDADDTCHAFSFRKRTTIIPKVHDQVSGEAEKEQQKDESNPAKPLLGSSVFNQDSSLGLSGIKWAESRGPFDFGLSSSRKFANGDSVGFGAVVKNLPEMEPLEKKIKLQKH</sequence>
<dbReference type="GO" id="GO:0003682">
    <property type="term" value="F:chromatin binding"/>
    <property type="evidence" value="ECO:0007669"/>
    <property type="project" value="InterPro"/>
</dbReference>
<feature type="compositionally biased region" description="Basic and acidic residues" evidence="1">
    <location>
        <begin position="435"/>
        <end position="449"/>
    </location>
</feature>
<name>D7M8J0_ARALL</name>
<dbReference type="InterPro" id="IPR055315">
    <property type="entry name" value="Cramped-like"/>
</dbReference>
<dbReference type="KEGG" id="aly:9302919"/>
<dbReference type="OrthoDB" id="745018at2759"/>
<dbReference type="PANTHER" id="PTHR21677">
    <property type="entry name" value="CRAMPED PROTEIN"/>
    <property type="match status" value="1"/>
</dbReference>
<gene>
    <name evidence="2" type="ORF">ARALYDRAFT_490714</name>
</gene>
<dbReference type="GO" id="GO:0005634">
    <property type="term" value="C:nucleus"/>
    <property type="evidence" value="ECO:0007669"/>
    <property type="project" value="TreeGrafter"/>
</dbReference>
<dbReference type="eggNOG" id="ENOG502QUC4">
    <property type="taxonomic scope" value="Eukaryota"/>
</dbReference>
<feature type="region of interest" description="Disordered" evidence="1">
    <location>
        <begin position="1"/>
        <end position="74"/>
    </location>
</feature>
<evidence type="ECO:0000313" key="3">
    <source>
        <dbReference type="Proteomes" id="UP000008694"/>
    </source>
</evidence>
<evidence type="ECO:0008006" key="4">
    <source>
        <dbReference type="Google" id="ProtNLM"/>
    </source>
</evidence>
<dbReference type="PANTHER" id="PTHR21677:SF4">
    <property type="entry name" value="TSL-KINASE INTERACTING-LIKE PROTEIN"/>
    <property type="match status" value="1"/>
</dbReference>
<reference evidence="3" key="1">
    <citation type="journal article" date="2011" name="Nat. Genet.">
        <title>The Arabidopsis lyrata genome sequence and the basis of rapid genome size change.</title>
        <authorList>
            <person name="Hu T.T."/>
            <person name="Pattyn P."/>
            <person name="Bakker E.G."/>
            <person name="Cao J."/>
            <person name="Cheng J.-F."/>
            <person name="Clark R.M."/>
            <person name="Fahlgren N."/>
            <person name="Fawcett J.A."/>
            <person name="Grimwood J."/>
            <person name="Gundlach H."/>
            <person name="Haberer G."/>
            <person name="Hollister J.D."/>
            <person name="Ossowski S."/>
            <person name="Ottilar R.P."/>
            <person name="Salamov A.A."/>
            <person name="Schneeberger K."/>
            <person name="Spannagl M."/>
            <person name="Wang X."/>
            <person name="Yang L."/>
            <person name="Nasrallah M.E."/>
            <person name="Bergelson J."/>
            <person name="Carrington J.C."/>
            <person name="Gaut B.S."/>
            <person name="Schmutz J."/>
            <person name="Mayer K.F.X."/>
            <person name="Van de Peer Y."/>
            <person name="Grigoriev I.V."/>
            <person name="Nordborg M."/>
            <person name="Weigel D."/>
            <person name="Guo Y.-L."/>
        </authorList>
    </citation>
    <scope>NUCLEOTIDE SEQUENCE [LARGE SCALE GENOMIC DNA]</scope>
    <source>
        <strain evidence="3">cv. MN47</strain>
    </source>
</reference>
<evidence type="ECO:0000256" key="1">
    <source>
        <dbReference type="SAM" id="MobiDB-lite"/>
    </source>
</evidence>
<dbReference type="STRING" id="81972.D7M8J0"/>
<feature type="region of interest" description="Disordered" evidence="1">
    <location>
        <begin position="197"/>
        <end position="255"/>
    </location>
</feature>
<protein>
    <recommendedName>
        <fullName evidence="4">TSL-kinase interacting protein 1</fullName>
    </recommendedName>
</protein>
<dbReference type="Gramene" id="fgenesh2_kg.7__147__AT4G39380.1">
    <property type="protein sequence ID" value="fgenesh2_kg.7__147__AT4G39380.1"/>
    <property type="gene ID" value="fgenesh2_kg.7__147__AT4G39380.1"/>
</dbReference>
<accession>D7M8J0</accession>
<organism evidence="3">
    <name type="scientific">Arabidopsis lyrata subsp. lyrata</name>
    <name type="common">Lyre-leaved rock-cress</name>
    <dbReference type="NCBI Taxonomy" id="81972"/>
    <lineage>
        <taxon>Eukaryota</taxon>
        <taxon>Viridiplantae</taxon>
        <taxon>Streptophyta</taxon>
        <taxon>Embryophyta</taxon>
        <taxon>Tracheophyta</taxon>
        <taxon>Spermatophyta</taxon>
        <taxon>Magnoliopsida</taxon>
        <taxon>eudicotyledons</taxon>
        <taxon>Gunneridae</taxon>
        <taxon>Pentapetalae</taxon>
        <taxon>rosids</taxon>
        <taxon>malvids</taxon>
        <taxon>Brassicales</taxon>
        <taxon>Brassicaceae</taxon>
        <taxon>Camelineae</taxon>
        <taxon>Arabidopsis</taxon>
    </lineage>
</organism>
<dbReference type="EMBL" id="GL348719">
    <property type="protein sequence ID" value="EFH45161.1"/>
    <property type="molecule type" value="Genomic_DNA"/>
</dbReference>
<feature type="region of interest" description="Disordered" evidence="1">
    <location>
        <begin position="329"/>
        <end position="348"/>
    </location>
</feature>
<feature type="compositionally biased region" description="Basic and acidic residues" evidence="1">
    <location>
        <begin position="1"/>
        <end position="18"/>
    </location>
</feature>
<feature type="compositionally biased region" description="Polar residues" evidence="1">
    <location>
        <begin position="51"/>
        <end position="64"/>
    </location>
</feature>
<dbReference type="AlphaFoldDB" id="D7M8J0"/>
<dbReference type="HOGENOM" id="CLU_018948_0_0_1"/>
<feature type="compositionally biased region" description="Basic residues" evidence="1">
    <location>
        <begin position="19"/>
        <end position="40"/>
    </location>
</feature>
<evidence type="ECO:0000313" key="2">
    <source>
        <dbReference type="EMBL" id="EFH45161.1"/>
    </source>
</evidence>
<dbReference type="GO" id="GO:0007389">
    <property type="term" value="P:pattern specification process"/>
    <property type="evidence" value="ECO:0007669"/>
    <property type="project" value="TreeGrafter"/>
</dbReference>
<feature type="region of interest" description="Disordered" evidence="1">
    <location>
        <begin position="435"/>
        <end position="456"/>
    </location>
</feature>
<keyword evidence="3" id="KW-1185">Reference proteome</keyword>